<feature type="compositionally biased region" description="Basic and acidic residues" evidence="1">
    <location>
        <begin position="422"/>
        <end position="433"/>
    </location>
</feature>
<dbReference type="Proteomes" id="UP000050795">
    <property type="component" value="Unassembled WGS sequence"/>
</dbReference>
<feature type="compositionally biased region" description="Polar residues" evidence="1">
    <location>
        <begin position="406"/>
        <end position="415"/>
    </location>
</feature>
<feature type="region of interest" description="Disordered" evidence="1">
    <location>
        <begin position="367"/>
        <end position="390"/>
    </location>
</feature>
<organism evidence="3 4">
    <name type="scientific">Trichobilharzia regenti</name>
    <name type="common">Nasal bird schistosome</name>
    <dbReference type="NCBI Taxonomy" id="157069"/>
    <lineage>
        <taxon>Eukaryota</taxon>
        <taxon>Metazoa</taxon>
        <taxon>Spiralia</taxon>
        <taxon>Lophotrochozoa</taxon>
        <taxon>Platyhelminthes</taxon>
        <taxon>Trematoda</taxon>
        <taxon>Digenea</taxon>
        <taxon>Strigeidida</taxon>
        <taxon>Schistosomatoidea</taxon>
        <taxon>Schistosomatidae</taxon>
        <taxon>Trichobilharzia</taxon>
    </lineage>
</organism>
<keyword evidence="3" id="KW-1185">Reference proteome</keyword>
<dbReference type="SUPFAM" id="SSF140383">
    <property type="entry name" value="BSD domain-like"/>
    <property type="match status" value="1"/>
</dbReference>
<accession>A0AA85IRG9</accession>
<reference evidence="4" key="2">
    <citation type="submission" date="2023-11" db="UniProtKB">
        <authorList>
            <consortium name="WormBaseParasite"/>
        </authorList>
    </citation>
    <scope>IDENTIFICATION</scope>
</reference>
<dbReference type="GO" id="GO:0038203">
    <property type="term" value="P:TORC2 signaling"/>
    <property type="evidence" value="ECO:0007669"/>
    <property type="project" value="TreeGrafter"/>
</dbReference>
<evidence type="ECO:0000259" key="2">
    <source>
        <dbReference type="PROSITE" id="PS50858"/>
    </source>
</evidence>
<feature type="compositionally biased region" description="Acidic residues" evidence="1">
    <location>
        <begin position="380"/>
        <end position="390"/>
    </location>
</feature>
<feature type="region of interest" description="Disordered" evidence="1">
    <location>
        <begin position="406"/>
        <end position="433"/>
    </location>
</feature>
<evidence type="ECO:0000256" key="1">
    <source>
        <dbReference type="SAM" id="MobiDB-lite"/>
    </source>
</evidence>
<feature type="compositionally biased region" description="Low complexity" evidence="1">
    <location>
        <begin position="282"/>
        <end position="309"/>
    </location>
</feature>
<dbReference type="Gene3D" id="1.10.3970.10">
    <property type="entry name" value="BSD domain"/>
    <property type="match status" value="1"/>
</dbReference>
<dbReference type="Pfam" id="PF03909">
    <property type="entry name" value="BSD"/>
    <property type="match status" value="1"/>
</dbReference>
<feature type="domain" description="BSD" evidence="2">
    <location>
        <begin position="161"/>
        <end position="201"/>
    </location>
</feature>
<dbReference type="InterPro" id="IPR051494">
    <property type="entry name" value="BSD_domain-containing"/>
</dbReference>
<dbReference type="AlphaFoldDB" id="A0AA85IRG9"/>
<dbReference type="PROSITE" id="PS50858">
    <property type="entry name" value="BSD"/>
    <property type="match status" value="1"/>
</dbReference>
<sequence length="433" mass="48177">MSEAEVCEKVDLDGRKEAQDKLSIAKEWGSYFFSKAVKSSEQVVRNLANRIDLNEIKTAVNDVTSTVKQVPLIREFQQAQADFAEAHQSNQNETVDFHVSTLSDLPPWHPDVSGLSDPNAVSALKENILALSQNPNNFLIPPPEEAQLKWITPIPQNLLHEAQVLLKEDPNLSAVRYRLVPSKISEDIFWRNYFYRLSLIRQSAHLSAVMANSHSQNMTNSNVSSGGSDNGVSDTDFVCIEQNPIWSRGKTTSEMMMKETSEGVSSKKSEKPKHSTTKLKASTPTSEPSKKSTSSHSSSPSSTTTTTMKNKTKQQQIDESKNSRKCSSNSPSNNLKTNTDNTSSTKSLEEQLEEEIAREVDELVLSKTEKNLNNNNDHNGDDDCESDDIDEELELEILAELEGSVNNRTDAVDTTESNEDDLITKDAQLKQKV</sequence>
<dbReference type="GO" id="GO:0005794">
    <property type="term" value="C:Golgi apparatus"/>
    <property type="evidence" value="ECO:0007669"/>
    <property type="project" value="TreeGrafter"/>
</dbReference>
<dbReference type="GO" id="GO:0048172">
    <property type="term" value="P:regulation of short-term neuronal synaptic plasticity"/>
    <property type="evidence" value="ECO:0007669"/>
    <property type="project" value="TreeGrafter"/>
</dbReference>
<dbReference type="WBParaSite" id="TREG1_114880.1">
    <property type="protein sequence ID" value="TREG1_114880.1"/>
    <property type="gene ID" value="TREG1_114880"/>
</dbReference>
<dbReference type="SMART" id="SM00751">
    <property type="entry name" value="BSD"/>
    <property type="match status" value="1"/>
</dbReference>
<dbReference type="GO" id="GO:0005634">
    <property type="term" value="C:nucleus"/>
    <property type="evidence" value="ECO:0007669"/>
    <property type="project" value="TreeGrafter"/>
</dbReference>
<proteinExistence type="predicted"/>
<feature type="compositionally biased region" description="Low complexity" evidence="1">
    <location>
        <begin position="332"/>
        <end position="346"/>
    </location>
</feature>
<dbReference type="InterPro" id="IPR035925">
    <property type="entry name" value="BSD_dom_sf"/>
</dbReference>
<dbReference type="PANTHER" id="PTHR16019:SF6">
    <property type="entry name" value="SYNAPSE-ASSOCIATED PROTEIN 1"/>
    <property type="match status" value="1"/>
</dbReference>
<feature type="compositionally biased region" description="Basic and acidic residues" evidence="1">
    <location>
        <begin position="256"/>
        <end position="273"/>
    </location>
</feature>
<reference evidence="3" key="1">
    <citation type="submission" date="2022-06" db="EMBL/GenBank/DDBJ databases">
        <authorList>
            <person name="Berger JAMES D."/>
            <person name="Berger JAMES D."/>
        </authorList>
    </citation>
    <scope>NUCLEOTIDE SEQUENCE [LARGE SCALE GENOMIC DNA]</scope>
</reference>
<evidence type="ECO:0000313" key="4">
    <source>
        <dbReference type="WBParaSite" id="TREG1_114880.1"/>
    </source>
</evidence>
<dbReference type="InterPro" id="IPR005607">
    <property type="entry name" value="BSD_dom"/>
</dbReference>
<dbReference type="PANTHER" id="PTHR16019">
    <property type="entry name" value="SYNAPSE-ASSOCIATED PROTEIN"/>
    <property type="match status" value="1"/>
</dbReference>
<name>A0AA85IRG9_TRIRE</name>
<evidence type="ECO:0000313" key="3">
    <source>
        <dbReference type="Proteomes" id="UP000050795"/>
    </source>
</evidence>
<feature type="region of interest" description="Disordered" evidence="1">
    <location>
        <begin position="248"/>
        <end position="352"/>
    </location>
</feature>
<protein>
    <recommendedName>
        <fullName evidence="2">BSD domain-containing protein</fullName>
    </recommendedName>
</protein>